<protein>
    <submittedName>
        <fullName evidence="1">Uncharacterized protein</fullName>
    </submittedName>
</protein>
<organism evidence="1 2">
    <name type="scientific">Pleurotus eryngii</name>
    <name type="common">Boletus of the steppes</name>
    <dbReference type="NCBI Taxonomy" id="5323"/>
    <lineage>
        <taxon>Eukaryota</taxon>
        <taxon>Fungi</taxon>
        <taxon>Dikarya</taxon>
        <taxon>Basidiomycota</taxon>
        <taxon>Agaricomycotina</taxon>
        <taxon>Agaricomycetes</taxon>
        <taxon>Agaricomycetidae</taxon>
        <taxon>Agaricales</taxon>
        <taxon>Pleurotineae</taxon>
        <taxon>Pleurotaceae</taxon>
        <taxon>Pleurotus</taxon>
    </lineage>
</organism>
<name>A0A9P5ZME1_PLEER</name>
<keyword evidence="2" id="KW-1185">Reference proteome</keyword>
<reference evidence="1" key="1">
    <citation type="submission" date="2020-11" db="EMBL/GenBank/DDBJ databases">
        <authorList>
            <consortium name="DOE Joint Genome Institute"/>
            <person name="Ahrendt S."/>
            <person name="Riley R."/>
            <person name="Andreopoulos W."/>
            <person name="Labutti K."/>
            <person name="Pangilinan J."/>
            <person name="Ruiz-Duenas F.J."/>
            <person name="Barrasa J.M."/>
            <person name="Sanchez-Garcia M."/>
            <person name="Camarero S."/>
            <person name="Miyauchi S."/>
            <person name="Serrano A."/>
            <person name="Linde D."/>
            <person name="Babiker R."/>
            <person name="Drula E."/>
            <person name="Ayuso-Fernandez I."/>
            <person name="Pacheco R."/>
            <person name="Padilla G."/>
            <person name="Ferreira P."/>
            <person name="Barriuso J."/>
            <person name="Kellner H."/>
            <person name="Castanera R."/>
            <person name="Alfaro M."/>
            <person name="Ramirez L."/>
            <person name="Pisabarro A.G."/>
            <person name="Kuo A."/>
            <person name="Tritt A."/>
            <person name="Lipzen A."/>
            <person name="He G."/>
            <person name="Yan M."/>
            <person name="Ng V."/>
            <person name="Cullen D."/>
            <person name="Martin F."/>
            <person name="Rosso M.-N."/>
            <person name="Henrissat B."/>
            <person name="Hibbett D."/>
            <person name="Martinez A.T."/>
            <person name="Grigoriev I.V."/>
        </authorList>
    </citation>
    <scope>NUCLEOTIDE SEQUENCE</scope>
    <source>
        <strain evidence="1">ATCC 90797</strain>
    </source>
</reference>
<dbReference type="Proteomes" id="UP000807025">
    <property type="component" value="Unassembled WGS sequence"/>
</dbReference>
<comment type="caution">
    <text evidence="1">The sequence shown here is derived from an EMBL/GenBank/DDBJ whole genome shotgun (WGS) entry which is preliminary data.</text>
</comment>
<gene>
    <name evidence="1" type="ORF">BDN71DRAFT_1454205</name>
</gene>
<evidence type="ECO:0000313" key="1">
    <source>
        <dbReference type="EMBL" id="KAF9490444.1"/>
    </source>
</evidence>
<dbReference type="EMBL" id="MU154641">
    <property type="protein sequence ID" value="KAF9490444.1"/>
    <property type="molecule type" value="Genomic_DNA"/>
</dbReference>
<dbReference type="AlphaFoldDB" id="A0A9P5ZME1"/>
<accession>A0A9P5ZME1</accession>
<evidence type="ECO:0000313" key="2">
    <source>
        <dbReference type="Proteomes" id="UP000807025"/>
    </source>
</evidence>
<sequence length="53" mass="6558">MTWHLCYRTIYLFKTYAVCGRSRNDWFILLRDRIEHMRELRINPLDKDVDIVA</sequence>
<proteinExistence type="predicted"/>